<protein>
    <recommendedName>
        <fullName evidence="18">Receptor-like serine/threonine-protein kinase</fullName>
        <ecNumber evidence="18">2.7.11.1</ecNumber>
    </recommendedName>
</protein>
<evidence type="ECO:0000256" key="11">
    <source>
        <dbReference type="ARBA" id="ARBA00022989"/>
    </source>
</evidence>
<comment type="similarity">
    <text evidence="18">Belongs to the protein kinase superfamily. Ser/Thr protein kinase family.</text>
</comment>
<comment type="subcellular location">
    <subcellularLocation>
        <location evidence="1">Cell membrane</location>
        <topology evidence="1">Single-pass type I membrane protein</topology>
    </subcellularLocation>
</comment>
<dbReference type="InterPro" id="IPR021820">
    <property type="entry name" value="S-locus_recpt_kinase_C"/>
</dbReference>
<evidence type="ECO:0000256" key="6">
    <source>
        <dbReference type="ARBA" id="ARBA00022729"/>
    </source>
</evidence>
<dbReference type="CDD" id="cd00028">
    <property type="entry name" value="B_lectin"/>
    <property type="match status" value="1"/>
</dbReference>
<dbReference type="InterPro" id="IPR024171">
    <property type="entry name" value="SRK-like_kinase"/>
</dbReference>
<dbReference type="PROSITE" id="PS50927">
    <property type="entry name" value="BULB_LECTIN"/>
    <property type="match status" value="1"/>
</dbReference>
<keyword evidence="4 18" id="KW-0808">Transferase</keyword>
<evidence type="ECO:0000256" key="5">
    <source>
        <dbReference type="ARBA" id="ARBA00022692"/>
    </source>
</evidence>
<evidence type="ECO:0000256" key="20">
    <source>
        <dbReference type="SAM" id="SignalP"/>
    </source>
</evidence>
<dbReference type="Pfam" id="PF08276">
    <property type="entry name" value="PAN_2"/>
    <property type="match status" value="1"/>
</dbReference>
<keyword evidence="8 18" id="KW-0547">Nucleotide-binding</keyword>
<dbReference type="Pfam" id="PF07714">
    <property type="entry name" value="PK_Tyr_Ser-Thr"/>
    <property type="match status" value="1"/>
</dbReference>
<dbReference type="PANTHER" id="PTHR32444">
    <property type="entry name" value="BULB-TYPE LECTIN DOMAIN-CONTAINING PROTEIN"/>
    <property type="match status" value="1"/>
</dbReference>
<evidence type="ECO:0000256" key="3">
    <source>
        <dbReference type="ARBA" id="ARBA00022527"/>
    </source>
</evidence>
<keyword evidence="25" id="KW-1185">Reference proteome</keyword>
<keyword evidence="7" id="KW-0430">Lectin</keyword>
<proteinExistence type="inferred from homology"/>
<dbReference type="InterPro" id="IPR000858">
    <property type="entry name" value="S_locus_glycoprot_dom"/>
</dbReference>
<dbReference type="FunFam" id="2.90.10.10:FF:000029">
    <property type="entry name" value="G-type lectin S-receptor-like serine/threonine-protein kinase"/>
    <property type="match status" value="1"/>
</dbReference>
<dbReference type="GO" id="GO:0048544">
    <property type="term" value="P:recognition of pollen"/>
    <property type="evidence" value="ECO:0007669"/>
    <property type="project" value="InterPro"/>
</dbReference>
<keyword evidence="11 19" id="KW-1133">Transmembrane helix</keyword>
<dbReference type="SMART" id="SM00108">
    <property type="entry name" value="B_lectin"/>
    <property type="match status" value="1"/>
</dbReference>
<dbReference type="GO" id="GO:0005524">
    <property type="term" value="F:ATP binding"/>
    <property type="evidence" value="ECO:0007669"/>
    <property type="project" value="UniProtKB-KW"/>
</dbReference>
<dbReference type="GO" id="GO:0030246">
    <property type="term" value="F:carbohydrate binding"/>
    <property type="evidence" value="ECO:0007669"/>
    <property type="project" value="UniProtKB-KW"/>
</dbReference>
<dbReference type="PANTHER" id="PTHR32444:SF63">
    <property type="entry name" value="G-TYPE LECTIN S-RECEPTOR-LIKE SERINE_THREONINE-PROTEIN KINASE RKS1"/>
    <property type="match status" value="1"/>
</dbReference>
<evidence type="ECO:0000256" key="7">
    <source>
        <dbReference type="ARBA" id="ARBA00022734"/>
    </source>
</evidence>
<evidence type="ECO:0000256" key="8">
    <source>
        <dbReference type="ARBA" id="ARBA00022741"/>
    </source>
</evidence>
<dbReference type="SUPFAM" id="SSF56112">
    <property type="entry name" value="Protein kinase-like (PK-like)"/>
    <property type="match status" value="1"/>
</dbReference>
<comment type="caution">
    <text evidence="24">The sequence shown here is derived from an EMBL/GenBank/DDBJ whole genome shotgun (WGS) entry which is preliminary data.</text>
</comment>
<evidence type="ECO:0000313" key="25">
    <source>
        <dbReference type="Proteomes" id="UP001324115"/>
    </source>
</evidence>
<evidence type="ECO:0000256" key="14">
    <source>
        <dbReference type="ARBA" id="ARBA00023170"/>
    </source>
</evidence>
<comment type="catalytic activity">
    <reaction evidence="16 18">
        <text>L-threonyl-[protein] + ATP = O-phospho-L-threonyl-[protein] + ADP + H(+)</text>
        <dbReference type="Rhea" id="RHEA:46608"/>
        <dbReference type="Rhea" id="RHEA-COMP:11060"/>
        <dbReference type="Rhea" id="RHEA-COMP:11605"/>
        <dbReference type="ChEBI" id="CHEBI:15378"/>
        <dbReference type="ChEBI" id="CHEBI:30013"/>
        <dbReference type="ChEBI" id="CHEBI:30616"/>
        <dbReference type="ChEBI" id="CHEBI:61977"/>
        <dbReference type="ChEBI" id="CHEBI:456216"/>
        <dbReference type="EC" id="2.7.11.1"/>
    </reaction>
</comment>
<dbReference type="SMART" id="SM00473">
    <property type="entry name" value="PAN_AP"/>
    <property type="match status" value="1"/>
</dbReference>
<evidence type="ECO:0000256" key="13">
    <source>
        <dbReference type="ARBA" id="ARBA00023157"/>
    </source>
</evidence>
<dbReference type="Gene3D" id="1.10.510.10">
    <property type="entry name" value="Transferase(Phosphotransferase) domain 1"/>
    <property type="match status" value="1"/>
</dbReference>
<evidence type="ECO:0000313" key="24">
    <source>
        <dbReference type="EMBL" id="KAK4573578.1"/>
    </source>
</evidence>
<evidence type="ECO:0000259" key="21">
    <source>
        <dbReference type="PROSITE" id="PS50011"/>
    </source>
</evidence>
<keyword evidence="9 18" id="KW-0418">Kinase</keyword>
<dbReference type="PIRSF" id="PIRSF000641">
    <property type="entry name" value="SRK"/>
    <property type="match status" value="1"/>
</dbReference>
<dbReference type="PROSITE" id="PS50011">
    <property type="entry name" value="PROTEIN_KINASE_DOM"/>
    <property type="match status" value="1"/>
</dbReference>
<evidence type="ECO:0000256" key="2">
    <source>
        <dbReference type="ARBA" id="ARBA00022475"/>
    </source>
</evidence>
<evidence type="ECO:0000256" key="15">
    <source>
        <dbReference type="ARBA" id="ARBA00023180"/>
    </source>
</evidence>
<feature type="transmembrane region" description="Helical" evidence="19">
    <location>
        <begin position="437"/>
        <end position="460"/>
    </location>
</feature>
<evidence type="ECO:0000259" key="22">
    <source>
        <dbReference type="PROSITE" id="PS50927"/>
    </source>
</evidence>
<feature type="chain" id="PRO_5043036437" description="Receptor-like serine/threonine-protein kinase" evidence="20">
    <location>
        <begin position="26"/>
        <end position="776"/>
    </location>
</feature>
<evidence type="ECO:0000256" key="19">
    <source>
        <dbReference type="SAM" id="Phobius"/>
    </source>
</evidence>
<dbReference type="Proteomes" id="UP001324115">
    <property type="component" value="Unassembled WGS sequence"/>
</dbReference>
<feature type="domain" description="Apple" evidence="23">
    <location>
        <begin position="337"/>
        <end position="418"/>
    </location>
</feature>
<dbReference type="FunFam" id="3.30.200.20:FF:000330">
    <property type="entry name" value="G-type lectin S-receptor-like serine/threonine-protein kinase At4g03230"/>
    <property type="match status" value="1"/>
</dbReference>
<evidence type="ECO:0000256" key="1">
    <source>
        <dbReference type="ARBA" id="ARBA00004251"/>
    </source>
</evidence>
<evidence type="ECO:0000256" key="4">
    <source>
        <dbReference type="ARBA" id="ARBA00022679"/>
    </source>
</evidence>
<keyword evidence="3 18" id="KW-0723">Serine/threonine-protein kinase</keyword>
<dbReference type="Pfam" id="PF00954">
    <property type="entry name" value="S_locus_glycop"/>
    <property type="match status" value="1"/>
</dbReference>
<keyword evidence="15" id="KW-0325">Glycoprotein</keyword>
<dbReference type="SUPFAM" id="SSF51110">
    <property type="entry name" value="alpha-D-mannose-specific plant lectins"/>
    <property type="match status" value="1"/>
</dbReference>
<evidence type="ECO:0000256" key="10">
    <source>
        <dbReference type="ARBA" id="ARBA00022840"/>
    </source>
</evidence>
<dbReference type="InterPro" id="IPR003609">
    <property type="entry name" value="Pan_app"/>
</dbReference>
<feature type="signal peptide" evidence="20">
    <location>
        <begin position="1"/>
        <end position="25"/>
    </location>
</feature>
<dbReference type="Pfam" id="PF01453">
    <property type="entry name" value="B_lectin"/>
    <property type="match status" value="1"/>
</dbReference>
<dbReference type="PROSITE" id="PS01186">
    <property type="entry name" value="EGF_2"/>
    <property type="match status" value="1"/>
</dbReference>
<dbReference type="InterPro" id="IPR001245">
    <property type="entry name" value="Ser-Thr/Tyr_kinase_cat_dom"/>
</dbReference>
<organism evidence="24 25">
    <name type="scientific">Quercus rubra</name>
    <name type="common">Northern red oak</name>
    <name type="synonym">Quercus borealis</name>
    <dbReference type="NCBI Taxonomy" id="3512"/>
    <lineage>
        <taxon>Eukaryota</taxon>
        <taxon>Viridiplantae</taxon>
        <taxon>Streptophyta</taxon>
        <taxon>Embryophyta</taxon>
        <taxon>Tracheophyta</taxon>
        <taxon>Spermatophyta</taxon>
        <taxon>Magnoliopsida</taxon>
        <taxon>eudicotyledons</taxon>
        <taxon>Gunneridae</taxon>
        <taxon>Pentapetalae</taxon>
        <taxon>rosids</taxon>
        <taxon>fabids</taxon>
        <taxon>Fagales</taxon>
        <taxon>Fagaceae</taxon>
        <taxon>Quercus</taxon>
    </lineage>
</organism>
<dbReference type="InterPro" id="IPR036426">
    <property type="entry name" value="Bulb-type_lectin_dom_sf"/>
</dbReference>
<evidence type="ECO:0000256" key="12">
    <source>
        <dbReference type="ARBA" id="ARBA00023136"/>
    </source>
</evidence>
<sequence>MMNPAKGNTSLLLLSLLLVCPICTSLDTITPDQPLKDGQFLHSAQKTFVLGFFSPGSSSHRYVGIWYDQISEQTVAWVANRDTPLKDTFGVLSINGKGNLVLHTQNQTTPIWSTNVSFSVSSTNNSMAKLLDIGNLVLVQQDSQRVTWQSFDYPTNTLLPLMKLGLDRRTGLNRFLTSWKSKDDPGIGNHSFRVVQNGYPQTSLYMGQTLLWRMGFWNGITWSGVPQIASKFFTVSSVNNQDESTWMYGIVPNLPTKVIVKMVVDESGTVERSLWQETAWVEYWSAPQELCDKYLNCGPNSYCDPHNEVIFECKCFPGFEPKSSRDCIREKQGMSMCNNGEGFVKLAHTRLPDTSTAHADMSLSMKECEQKCLRNCSCMAYASANGSDGGVGCLTWHGDLVDTRIFLDLGQDLYIRVDAAVLAQYGKKNGLTQKKRMMAILGVSVAVMFLLMVSVVNCFVMKKKKEKRHSTYSYSADSTLQYFEDSPRRRDLDGTRRNSNLPLFDLRTIIAATDNFSIANKLGQGGFGPVYKGLLQNGMEIAVKRLSKCSGQGIEQFKMESTLIAKLQHINLVRILGCCIHKEEKMLIYEYLPNKSLDSFIFDFGLARIVGGDQIEANTNCIAGTYGYMSPEYAMQGLFSVKSDVYSFGVLLLEIITGKRNGTYHHDGPSSNLIGHVWELWREDNSMKIVDPLLDETYPANEVSRCIQIGLLCVQEHATDRPTMSTVVFMLSNDTPLPSPKQPAFILKGTYNSTDRSTGAESNSINEITLSKIDGR</sequence>
<accession>A0AAN7EKW5</accession>
<keyword evidence="2" id="KW-1003">Cell membrane</keyword>
<evidence type="ECO:0000256" key="16">
    <source>
        <dbReference type="ARBA" id="ARBA00047899"/>
    </source>
</evidence>
<dbReference type="InterPro" id="IPR001480">
    <property type="entry name" value="Bulb-type_lectin_dom"/>
</dbReference>
<dbReference type="InterPro" id="IPR000742">
    <property type="entry name" value="EGF"/>
</dbReference>
<evidence type="ECO:0000256" key="9">
    <source>
        <dbReference type="ARBA" id="ARBA00022777"/>
    </source>
</evidence>
<keyword evidence="12 19" id="KW-0472">Membrane</keyword>
<keyword evidence="14" id="KW-0675">Receptor</keyword>
<comment type="catalytic activity">
    <reaction evidence="17 18">
        <text>L-seryl-[protein] + ATP = O-phospho-L-seryl-[protein] + ADP + H(+)</text>
        <dbReference type="Rhea" id="RHEA:17989"/>
        <dbReference type="Rhea" id="RHEA-COMP:9863"/>
        <dbReference type="Rhea" id="RHEA-COMP:11604"/>
        <dbReference type="ChEBI" id="CHEBI:15378"/>
        <dbReference type="ChEBI" id="CHEBI:29999"/>
        <dbReference type="ChEBI" id="CHEBI:30616"/>
        <dbReference type="ChEBI" id="CHEBI:83421"/>
        <dbReference type="ChEBI" id="CHEBI:456216"/>
        <dbReference type="EC" id="2.7.11.1"/>
    </reaction>
</comment>
<dbReference type="EC" id="2.7.11.1" evidence="18"/>
<dbReference type="Gene3D" id="3.30.200.20">
    <property type="entry name" value="Phosphorylase Kinase, domain 1"/>
    <property type="match status" value="1"/>
</dbReference>
<dbReference type="InterPro" id="IPR011009">
    <property type="entry name" value="Kinase-like_dom_sf"/>
</dbReference>
<dbReference type="Pfam" id="PF11883">
    <property type="entry name" value="DUF3403"/>
    <property type="match status" value="1"/>
</dbReference>
<keyword evidence="13" id="KW-1015">Disulfide bond</keyword>
<name>A0AAN7EKW5_QUERU</name>
<dbReference type="CDD" id="cd01098">
    <property type="entry name" value="PAN_AP_plant"/>
    <property type="match status" value="1"/>
</dbReference>
<dbReference type="AlphaFoldDB" id="A0AAN7EKW5"/>
<dbReference type="GO" id="GO:0004674">
    <property type="term" value="F:protein serine/threonine kinase activity"/>
    <property type="evidence" value="ECO:0007669"/>
    <property type="project" value="UniProtKB-KW"/>
</dbReference>
<evidence type="ECO:0000256" key="18">
    <source>
        <dbReference type="PIRNR" id="PIRNR000641"/>
    </source>
</evidence>
<dbReference type="PROSITE" id="PS50948">
    <property type="entry name" value="PAN"/>
    <property type="match status" value="1"/>
</dbReference>
<dbReference type="FunFam" id="1.10.510.10:FF:001722">
    <property type="entry name" value="G-type lectin S-receptor-like serine/threonine-protein kinase B120"/>
    <property type="match status" value="1"/>
</dbReference>
<dbReference type="GO" id="GO:0005886">
    <property type="term" value="C:plasma membrane"/>
    <property type="evidence" value="ECO:0007669"/>
    <property type="project" value="UniProtKB-SubCell"/>
</dbReference>
<keyword evidence="10 18" id="KW-0067">ATP-binding</keyword>
<keyword evidence="5 19" id="KW-0812">Transmembrane</keyword>
<gene>
    <name evidence="24" type="ORF">RGQ29_031503</name>
</gene>
<feature type="domain" description="Bulb-type lectin" evidence="22">
    <location>
        <begin position="26"/>
        <end position="151"/>
    </location>
</feature>
<reference evidence="24 25" key="1">
    <citation type="journal article" date="2023" name="G3 (Bethesda)">
        <title>A haplotype-resolved chromosome-scale genome for Quercus rubra L. provides insights into the genetics of adaptive traits for red oak species.</title>
        <authorList>
            <person name="Kapoor B."/>
            <person name="Jenkins J."/>
            <person name="Schmutz J."/>
            <person name="Zhebentyayeva T."/>
            <person name="Kuelheim C."/>
            <person name="Coggeshall M."/>
            <person name="Heim C."/>
            <person name="Lasky J.R."/>
            <person name="Leites L."/>
            <person name="Islam-Faridi N."/>
            <person name="Romero-Severson J."/>
            <person name="DeLeo V.L."/>
            <person name="Lucas S.M."/>
            <person name="Lazic D."/>
            <person name="Gailing O."/>
            <person name="Carlson J."/>
            <person name="Staton M."/>
        </authorList>
    </citation>
    <scope>NUCLEOTIDE SEQUENCE [LARGE SCALE GENOMIC DNA]</scope>
    <source>
        <strain evidence="24">Pseudo-F2</strain>
    </source>
</reference>
<dbReference type="Gene3D" id="2.90.10.10">
    <property type="entry name" value="Bulb-type lectin domain"/>
    <property type="match status" value="1"/>
</dbReference>
<feature type="domain" description="Protein kinase" evidence="21">
    <location>
        <begin position="516"/>
        <end position="776"/>
    </location>
</feature>
<dbReference type="EMBL" id="JAXUIC010000009">
    <property type="protein sequence ID" value="KAK4573578.1"/>
    <property type="molecule type" value="Genomic_DNA"/>
</dbReference>
<evidence type="ECO:0000259" key="23">
    <source>
        <dbReference type="PROSITE" id="PS50948"/>
    </source>
</evidence>
<dbReference type="InterPro" id="IPR000719">
    <property type="entry name" value="Prot_kinase_dom"/>
</dbReference>
<keyword evidence="6 20" id="KW-0732">Signal</keyword>
<evidence type="ECO:0000256" key="17">
    <source>
        <dbReference type="ARBA" id="ARBA00048679"/>
    </source>
</evidence>